<dbReference type="Pfam" id="PF01758">
    <property type="entry name" value="SBF"/>
    <property type="match status" value="1"/>
</dbReference>
<evidence type="ECO:0000313" key="6">
    <source>
        <dbReference type="EMBL" id="GEO89614.1"/>
    </source>
</evidence>
<proteinExistence type="predicted"/>
<feature type="transmembrane region" description="Helical" evidence="5">
    <location>
        <begin position="168"/>
        <end position="186"/>
    </location>
</feature>
<evidence type="ECO:0000313" key="7">
    <source>
        <dbReference type="Proteomes" id="UP000321769"/>
    </source>
</evidence>
<comment type="subcellular location">
    <subcellularLocation>
        <location evidence="1">Membrane</location>
        <topology evidence="1">Multi-pass membrane protein</topology>
    </subcellularLocation>
</comment>
<feature type="transmembrane region" description="Helical" evidence="5">
    <location>
        <begin position="6"/>
        <end position="27"/>
    </location>
</feature>
<evidence type="ECO:0000256" key="1">
    <source>
        <dbReference type="ARBA" id="ARBA00004141"/>
    </source>
</evidence>
<name>A0A512HVZ2_9ACTN</name>
<dbReference type="PANTHER" id="PTHR10361:SF24">
    <property type="entry name" value="P3 PROTEIN"/>
    <property type="match status" value="1"/>
</dbReference>
<dbReference type="PANTHER" id="PTHR10361">
    <property type="entry name" value="SODIUM-BILE ACID COTRANSPORTER"/>
    <property type="match status" value="1"/>
</dbReference>
<feature type="transmembrane region" description="Helical" evidence="5">
    <location>
        <begin position="39"/>
        <end position="61"/>
    </location>
</feature>
<dbReference type="RefSeq" id="WP_146827481.1">
    <property type="nucleotide sequence ID" value="NZ_BAAAYQ010000001.1"/>
</dbReference>
<feature type="transmembrane region" description="Helical" evidence="5">
    <location>
        <begin position="260"/>
        <end position="283"/>
    </location>
</feature>
<comment type="caution">
    <text evidence="6">The sequence shown here is derived from an EMBL/GenBank/DDBJ whole genome shotgun (WGS) entry which is preliminary data.</text>
</comment>
<keyword evidence="3 5" id="KW-1133">Transmembrane helix</keyword>
<dbReference type="Gene3D" id="1.20.1530.20">
    <property type="match status" value="1"/>
</dbReference>
<dbReference type="GO" id="GO:0016020">
    <property type="term" value="C:membrane"/>
    <property type="evidence" value="ECO:0007669"/>
    <property type="project" value="UniProtKB-SubCell"/>
</dbReference>
<keyword evidence="7" id="KW-1185">Reference proteome</keyword>
<feature type="transmembrane region" description="Helical" evidence="5">
    <location>
        <begin position="137"/>
        <end position="156"/>
    </location>
</feature>
<dbReference type="OrthoDB" id="9806785at2"/>
<dbReference type="AlphaFoldDB" id="A0A512HVZ2"/>
<gene>
    <name evidence="6" type="ORF">AFL01nite_19410</name>
</gene>
<reference evidence="6 7" key="1">
    <citation type="submission" date="2019-07" db="EMBL/GenBank/DDBJ databases">
        <title>Whole genome shotgun sequence of Aeromicrobium flavum NBRC 107625.</title>
        <authorList>
            <person name="Hosoyama A."/>
            <person name="Uohara A."/>
            <person name="Ohji S."/>
            <person name="Ichikawa N."/>
        </authorList>
    </citation>
    <scope>NUCLEOTIDE SEQUENCE [LARGE SCALE GENOMIC DNA]</scope>
    <source>
        <strain evidence="6 7">NBRC 107625</strain>
    </source>
</reference>
<dbReference type="Proteomes" id="UP000321769">
    <property type="component" value="Unassembled WGS sequence"/>
</dbReference>
<evidence type="ECO:0000256" key="4">
    <source>
        <dbReference type="ARBA" id="ARBA00023136"/>
    </source>
</evidence>
<dbReference type="InterPro" id="IPR002657">
    <property type="entry name" value="BilAc:Na_symport/Acr3"/>
</dbReference>
<evidence type="ECO:0000256" key="3">
    <source>
        <dbReference type="ARBA" id="ARBA00022989"/>
    </source>
</evidence>
<accession>A0A512HVZ2</accession>
<sequence length="297" mass="31246">MDSTLSTVGLPAALGIIMFGLGLSLTLGDFARVRRSPRAVVVALLCQLLLLPVVCFGLVLALDLSPLLAVGMMLLAASPGGSTANLFSHLFRGDVALNITLTAINSIIAVVSLPLVANLALAYFDLGNDVSLQYRKIVEVFAVVLVPVGLGMLVRAKRPDFADRMDKPVRIGSALLLFVIILGIVIDQRANAGDYATSVGPAVTIFCAASLVIGFLVPWWAGVTERQAVACSFEIGIHNATLAIYVAVEVLDNVELSVPAAVYGLVMFVLAALWGTALTRWILPRGTESGALPSQHA</sequence>
<organism evidence="6 7">
    <name type="scientific">Aeromicrobium flavum</name>
    <dbReference type="NCBI Taxonomy" id="416568"/>
    <lineage>
        <taxon>Bacteria</taxon>
        <taxon>Bacillati</taxon>
        <taxon>Actinomycetota</taxon>
        <taxon>Actinomycetes</taxon>
        <taxon>Propionibacteriales</taxon>
        <taxon>Nocardioidaceae</taxon>
        <taxon>Aeromicrobium</taxon>
    </lineage>
</organism>
<dbReference type="InterPro" id="IPR038770">
    <property type="entry name" value="Na+/solute_symporter_sf"/>
</dbReference>
<evidence type="ECO:0000256" key="5">
    <source>
        <dbReference type="SAM" id="Phobius"/>
    </source>
</evidence>
<feature type="transmembrane region" description="Helical" evidence="5">
    <location>
        <begin position="95"/>
        <end position="117"/>
    </location>
</feature>
<dbReference type="EMBL" id="BJZQ01000008">
    <property type="protein sequence ID" value="GEO89614.1"/>
    <property type="molecule type" value="Genomic_DNA"/>
</dbReference>
<evidence type="ECO:0000256" key="2">
    <source>
        <dbReference type="ARBA" id="ARBA00022692"/>
    </source>
</evidence>
<feature type="transmembrane region" description="Helical" evidence="5">
    <location>
        <begin position="228"/>
        <end position="248"/>
    </location>
</feature>
<dbReference type="InterPro" id="IPR004710">
    <property type="entry name" value="Bilac:Na_transpt"/>
</dbReference>
<feature type="transmembrane region" description="Helical" evidence="5">
    <location>
        <begin position="198"/>
        <end position="221"/>
    </location>
</feature>
<keyword evidence="2 5" id="KW-0812">Transmembrane</keyword>
<protein>
    <submittedName>
        <fullName evidence="6">Transporter</fullName>
    </submittedName>
</protein>
<feature type="transmembrane region" description="Helical" evidence="5">
    <location>
        <begin position="67"/>
        <end position="88"/>
    </location>
</feature>
<keyword evidence="4 5" id="KW-0472">Membrane</keyword>